<feature type="domain" description="Glycosyl transferase family 51" evidence="19">
    <location>
        <begin position="119"/>
        <end position="299"/>
    </location>
</feature>
<keyword evidence="4" id="KW-0328">Glycosyltransferase</keyword>
<evidence type="ECO:0000256" key="6">
    <source>
        <dbReference type="ARBA" id="ARBA00022692"/>
    </source>
</evidence>
<evidence type="ECO:0000256" key="13">
    <source>
        <dbReference type="ARBA" id="ARBA00023316"/>
    </source>
</evidence>
<evidence type="ECO:0000313" key="20">
    <source>
        <dbReference type="EMBL" id="MCU9594387.1"/>
    </source>
</evidence>
<dbReference type="PANTHER" id="PTHR32282">
    <property type="entry name" value="BINDING PROTEIN TRANSPEPTIDASE, PUTATIVE-RELATED"/>
    <property type="match status" value="1"/>
</dbReference>
<accession>A0ABT2WG39</accession>
<feature type="region of interest" description="Disordered" evidence="16">
    <location>
        <begin position="945"/>
        <end position="981"/>
    </location>
</feature>
<sequence length="981" mass="109616">MRLKEYWDRLIKKLAPLKEKLYPIYEKTKPVREALFNEKTAKAFRITYDVVWNLILIFIIVLVLGVSLVLGVGAGYFASLVKDEYPRSYEEMKKDIYNYEEQSELYFAGNIHLGDLRSDIVREGIKIEDVSQHVINGIIAVEDENFFTHNGVVPKAVFRALFQELTNASTQTGGSTLTQQLVKNQILTNEVSFERKAKEILLALRLEKFFSKEEILEAYLNSTTFGRNSNGRNIAGIQAASKGIFGVDAKDLNIAQAAYIAGLPQSPSAYTPFTNKGTLKSKEGLAPGLNRQKYVLQRMLEEGYISKQEYEDAKSYDIVADFIPPQEEKIDKYKYLTQEAENRAIQILMQFHYEKDGYTKEAVETSKVLRERYSALAYRDLRQNGYKIYTTIDKEVYDKFQEVTKEFGKNFPTQTIERDGEKVEVPLGVASMLMENKTGRIIAFSGGIDFEKQNQNHATQSVRSNGSTMKPLLVYGPAFDMGLAAPGTPLADVDLGIRNQNGKVWPNNITNRYYGLVSARTALTHSYNVSAVYLYKRILHTNPVENYLEKLGITSLADVDYTNESMALGALHHGITVEENTNAFAAFGNHGQFTDSYMIEKIEDKDGNVIYEHKVKPVEVFSPQAAYLTVDVMRDVVKNGTARSIPGQLNVSMDLAGKTGTSTNNYDKWFVGLNPNVTLGVWVGFEKQQPVPSSVRHLNYWADLMNATVSLKPDLVGVNDRFEQPKGIVRKSYCQISGMLPSKACSSAGLVKTDLFIDKYAPTKTDDTLSSGGKYVEINGKRFLALDSTPSEFTKSGVLINPDYIDRMSEGLPKRISPSELFLNNSLANVLVADAKLAENGKIPSAPNISISGKTISWKKHGEDDVVGYRVYEVVNGKKGSKLASIPARETLSYTIPKFGTFAVTAVDIAGQESSLSNPVKNNRIPDKVDDIIDDISSSVEGFIENLTSQSKDKNKDENESENEKPNENIKEEREEQGNLS</sequence>
<dbReference type="InterPro" id="IPR001460">
    <property type="entry name" value="PCN-bd_Tpept"/>
</dbReference>
<evidence type="ECO:0000256" key="16">
    <source>
        <dbReference type="SAM" id="MobiDB-lite"/>
    </source>
</evidence>
<evidence type="ECO:0000256" key="9">
    <source>
        <dbReference type="ARBA" id="ARBA00022984"/>
    </source>
</evidence>
<comment type="caution">
    <text evidence="20">The sequence shown here is derived from an EMBL/GenBank/DDBJ whole genome shotgun (WGS) entry which is preliminary data.</text>
</comment>
<dbReference type="Proteomes" id="UP001208656">
    <property type="component" value="Unassembled WGS sequence"/>
</dbReference>
<dbReference type="RefSeq" id="WP_263061529.1">
    <property type="nucleotide sequence ID" value="NZ_JAOUSE010000019.1"/>
</dbReference>
<keyword evidence="10 17" id="KW-1133">Transmembrane helix</keyword>
<evidence type="ECO:0000256" key="8">
    <source>
        <dbReference type="ARBA" id="ARBA00022960"/>
    </source>
</evidence>
<dbReference type="InterPro" id="IPR012338">
    <property type="entry name" value="Beta-lactam/transpept-like"/>
</dbReference>
<keyword evidence="8" id="KW-0133">Cell shape</keyword>
<keyword evidence="3" id="KW-0645">Protease</keyword>
<keyword evidence="21" id="KW-1185">Reference proteome</keyword>
<keyword evidence="7" id="KW-0378">Hydrolase</keyword>
<comment type="catalytic activity">
    <reaction evidence="15">
        <text>[GlcNAc-(1-&gt;4)-Mur2Ac(oyl-L-Ala-gamma-D-Glu-L-Lys-D-Ala-D-Ala)](n)-di-trans,octa-cis-undecaprenyl diphosphate + beta-D-GlcNAc-(1-&gt;4)-Mur2Ac(oyl-L-Ala-gamma-D-Glu-L-Lys-D-Ala-D-Ala)-di-trans,octa-cis-undecaprenyl diphosphate = [GlcNAc-(1-&gt;4)-Mur2Ac(oyl-L-Ala-gamma-D-Glu-L-Lys-D-Ala-D-Ala)](n+1)-di-trans,octa-cis-undecaprenyl diphosphate + di-trans,octa-cis-undecaprenyl diphosphate + H(+)</text>
        <dbReference type="Rhea" id="RHEA:23708"/>
        <dbReference type="Rhea" id="RHEA-COMP:9602"/>
        <dbReference type="Rhea" id="RHEA-COMP:9603"/>
        <dbReference type="ChEBI" id="CHEBI:15378"/>
        <dbReference type="ChEBI" id="CHEBI:58405"/>
        <dbReference type="ChEBI" id="CHEBI:60033"/>
        <dbReference type="ChEBI" id="CHEBI:78435"/>
        <dbReference type="EC" id="2.4.99.28"/>
    </reaction>
</comment>
<evidence type="ECO:0000256" key="5">
    <source>
        <dbReference type="ARBA" id="ARBA00022679"/>
    </source>
</evidence>
<evidence type="ECO:0000256" key="3">
    <source>
        <dbReference type="ARBA" id="ARBA00022670"/>
    </source>
</evidence>
<proteinExistence type="predicted"/>
<evidence type="ECO:0000256" key="10">
    <source>
        <dbReference type="ARBA" id="ARBA00022989"/>
    </source>
</evidence>
<keyword evidence="5" id="KW-0808">Transferase</keyword>
<dbReference type="Pfam" id="PF00912">
    <property type="entry name" value="Transgly"/>
    <property type="match status" value="1"/>
</dbReference>
<name>A0ABT2WG39_9BACI</name>
<feature type="transmembrane region" description="Helical" evidence="17">
    <location>
        <begin position="50"/>
        <end position="78"/>
    </location>
</feature>
<dbReference type="InterPro" id="IPR001264">
    <property type="entry name" value="Glyco_trans_51"/>
</dbReference>
<keyword evidence="11 17" id="KW-0472">Membrane</keyword>
<feature type="domain" description="Penicillin-binding protein transpeptidase" evidence="18">
    <location>
        <begin position="432"/>
        <end position="676"/>
    </location>
</feature>
<evidence type="ECO:0000256" key="12">
    <source>
        <dbReference type="ARBA" id="ARBA00023268"/>
    </source>
</evidence>
<dbReference type="InterPro" id="IPR036950">
    <property type="entry name" value="PBP_transglycosylase"/>
</dbReference>
<reference evidence="20 21" key="1">
    <citation type="submission" date="2022-10" db="EMBL/GenBank/DDBJ databases">
        <title>Description of Fervidibacillus gen. nov. in the family Fervidibacillaceae fam. nov. with two species, Fervidibacillus albus sp. nov., and Fervidibacillus halotolerans sp. nov., isolated from tidal flat sediments.</title>
        <authorList>
            <person name="Kwon K.K."/>
            <person name="Yang S.-H."/>
        </authorList>
    </citation>
    <scope>NUCLEOTIDE SEQUENCE [LARGE SCALE GENOMIC DNA]</scope>
    <source>
        <strain evidence="20 21">DSM 23332</strain>
    </source>
</reference>
<dbReference type="Gene3D" id="2.60.40.10">
    <property type="entry name" value="Immunoglobulins"/>
    <property type="match status" value="1"/>
</dbReference>
<evidence type="ECO:0000256" key="17">
    <source>
        <dbReference type="SAM" id="Phobius"/>
    </source>
</evidence>
<dbReference type="SUPFAM" id="SSF53955">
    <property type="entry name" value="Lysozyme-like"/>
    <property type="match status" value="1"/>
</dbReference>
<evidence type="ECO:0000313" key="21">
    <source>
        <dbReference type="Proteomes" id="UP001208656"/>
    </source>
</evidence>
<keyword evidence="6 17" id="KW-0812">Transmembrane</keyword>
<dbReference type="PANTHER" id="PTHR32282:SF32">
    <property type="entry name" value="PENICILLIN-BINDING PROTEIN 2A"/>
    <property type="match status" value="1"/>
</dbReference>
<dbReference type="Pfam" id="PF00905">
    <property type="entry name" value="Transpeptidase"/>
    <property type="match status" value="1"/>
</dbReference>
<dbReference type="EMBL" id="JAOUSE010000019">
    <property type="protein sequence ID" value="MCU9594387.1"/>
    <property type="molecule type" value="Genomic_DNA"/>
</dbReference>
<keyword evidence="9" id="KW-0573">Peptidoglycan synthesis</keyword>
<keyword evidence="12" id="KW-0511">Multifunctional enzyme</keyword>
<evidence type="ECO:0000256" key="2">
    <source>
        <dbReference type="ARBA" id="ARBA00022645"/>
    </source>
</evidence>
<evidence type="ECO:0000256" key="4">
    <source>
        <dbReference type="ARBA" id="ARBA00022676"/>
    </source>
</evidence>
<feature type="compositionally biased region" description="Basic and acidic residues" evidence="16">
    <location>
        <begin position="951"/>
        <end position="981"/>
    </location>
</feature>
<evidence type="ECO:0000256" key="7">
    <source>
        <dbReference type="ARBA" id="ARBA00022801"/>
    </source>
</evidence>
<organism evidence="20 21">
    <name type="scientific">Pallidibacillus thermolactis</name>
    <dbReference type="NCBI Taxonomy" id="251051"/>
    <lineage>
        <taxon>Bacteria</taxon>
        <taxon>Bacillati</taxon>
        <taxon>Bacillota</taxon>
        <taxon>Bacilli</taxon>
        <taxon>Bacillales</taxon>
        <taxon>Bacillaceae</taxon>
        <taxon>Pallidibacillus</taxon>
    </lineage>
</organism>
<dbReference type="Gene3D" id="3.40.710.10">
    <property type="entry name" value="DD-peptidase/beta-lactamase superfamily"/>
    <property type="match status" value="1"/>
</dbReference>
<dbReference type="InterPro" id="IPR023346">
    <property type="entry name" value="Lysozyme-like_dom_sf"/>
</dbReference>
<dbReference type="SUPFAM" id="SSF56601">
    <property type="entry name" value="beta-lactamase/transpeptidase-like"/>
    <property type="match status" value="1"/>
</dbReference>
<dbReference type="Gene3D" id="1.10.3810.10">
    <property type="entry name" value="Biosynthetic peptidoglycan transglycosylase-like"/>
    <property type="match status" value="1"/>
</dbReference>
<keyword evidence="2" id="KW-0121">Carboxypeptidase</keyword>
<gene>
    <name evidence="20" type="ORF">OEV82_07950</name>
</gene>
<protein>
    <submittedName>
        <fullName evidence="20">Transglycosylase domain-containing protein</fullName>
    </submittedName>
</protein>
<evidence type="ECO:0000256" key="1">
    <source>
        <dbReference type="ARBA" id="ARBA00022475"/>
    </source>
</evidence>
<comment type="catalytic activity">
    <reaction evidence="14">
        <text>Preferential cleavage: (Ac)2-L-Lys-D-Ala-|-D-Ala. Also transpeptidation of peptidyl-alanyl moieties that are N-acyl substituents of D-alanine.</text>
        <dbReference type="EC" id="3.4.16.4"/>
    </reaction>
</comment>
<dbReference type="InterPro" id="IPR050396">
    <property type="entry name" value="Glycosyltr_51/Transpeptidase"/>
</dbReference>
<evidence type="ECO:0000256" key="15">
    <source>
        <dbReference type="ARBA" id="ARBA00049902"/>
    </source>
</evidence>
<keyword evidence="13" id="KW-0961">Cell wall biogenesis/degradation</keyword>
<dbReference type="InterPro" id="IPR013783">
    <property type="entry name" value="Ig-like_fold"/>
</dbReference>
<evidence type="ECO:0000256" key="11">
    <source>
        <dbReference type="ARBA" id="ARBA00023136"/>
    </source>
</evidence>
<dbReference type="Gene3D" id="3.90.1310.40">
    <property type="match status" value="1"/>
</dbReference>
<keyword evidence="1" id="KW-1003">Cell membrane</keyword>
<evidence type="ECO:0000256" key="14">
    <source>
        <dbReference type="ARBA" id="ARBA00034000"/>
    </source>
</evidence>
<evidence type="ECO:0000259" key="19">
    <source>
        <dbReference type="Pfam" id="PF00912"/>
    </source>
</evidence>
<evidence type="ECO:0000259" key="18">
    <source>
        <dbReference type="Pfam" id="PF00905"/>
    </source>
</evidence>